<evidence type="ECO:0000256" key="4">
    <source>
        <dbReference type="ARBA" id="ARBA00022989"/>
    </source>
</evidence>
<evidence type="ECO:0000256" key="5">
    <source>
        <dbReference type="ARBA" id="ARBA00023136"/>
    </source>
</evidence>
<evidence type="ECO:0000256" key="2">
    <source>
        <dbReference type="ARBA" id="ARBA00022448"/>
    </source>
</evidence>
<accession>A0A1F6V269</accession>
<feature type="transmembrane region" description="Helical" evidence="6">
    <location>
        <begin position="99"/>
        <end position="121"/>
    </location>
</feature>
<dbReference type="InterPro" id="IPR011701">
    <property type="entry name" value="MFS"/>
</dbReference>
<feature type="transmembrane region" description="Helical" evidence="6">
    <location>
        <begin position="216"/>
        <end position="239"/>
    </location>
</feature>
<dbReference type="PROSITE" id="PS50850">
    <property type="entry name" value="MFS"/>
    <property type="match status" value="1"/>
</dbReference>
<evidence type="ECO:0000313" key="8">
    <source>
        <dbReference type="EMBL" id="OGI63861.1"/>
    </source>
</evidence>
<feature type="transmembrane region" description="Helical" evidence="6">
    <location>
        <begin position="276"/>
        <end position="298"/>
    </location>
</feature>
<dbReference type="InterPro" id="IPR020846">
    <property type="entry name" value="MFS_dom"/>
</dbReference>
<dbReference type="Pfam" id="PF07690">
    <property type="entry name" value="MFS_1"/>
    <property type="match status" value="1"/>
</dbReference>
<feature type="transmembrane region" description="Helical" evidence="6">
    <location>
        <begin position="45"/>
        <end position="62"/>
    </location>
</feature>
<dbReference type="InterPro" id="IPR052983">
    <property type="entry name" value="MFS_Riboflavin_Transporter"/>
</dbReference>
<organism evidence="8 9">
    <name type="scientific">Candidatus Muproteobacteria bacterium RBG_16_60_9</name>
    <dbReference type="NCBI Taxonomy" id="1817755"/>
    <lineage>
        <taxon>Bacteria</taxon>
        <taxon>Pseudomonadati</taxon>
        <taxon>Pseudomonadota</taxon>
        <taxon>Candidatus Muproteobacteria</taxon>
    </lineage>
</organism>
<evidence type="ECO:0000259" key="7">
    <source>
        <dbReference type="PROSITE" id="PS50850"/>
    </source>
</evidence>
<evidence type="ECO:0000256" key="1">
    <source>
        <dbReference type="ARBA" id="ARBA00004141"/>
    </source>
</evidence>
<feature type="transmembrane region" description="Helical" evidence="6">
    <location>
        <begin position="371"/>
        <end position="390"/>
    </location>
</feature>
<feature type="transmembrane region" description="Helical" evidence="6">
    <location>
        <begin position="163"/>
        <end position="181"/>
    </location>
</feature>
<dbReference type="SUPFAM" id="SSF103473">
    <property type="entry name" value="MFS general substrate transporter"/>
    <property type="match status" value="1"/>
</dbReference>
<keyword evidence="5 6" id="KW-0472">Membrane</keyword>
<proteinExistence type="predicted"/>
<comment type="caution">
    <text evidence="8">The sequence shown here is derived from an EMBL/GenBank/DDBJ whole genome shotgun (WGS) entry which is preliminary data.</text>
</comment>
<feature type="transmembrane region" description="Helical" evidence="6">
    <location>
        <begin position="74"/>
        <end position="93"/>
    </location>
</feature>
<dbReference type="PANTHER" id="PTHR43385">
    <property type="entry name" value="RIBOFLAVIN TRANSPORTER RIBJ"/>
    <property type="match status" value="1"/>
</dbReference>
<feature type="domain" description="Major facilitator superfamily (MFS) profile" evidence="7">
    <location>
        <begin position="1"/>
        <end position="394"/>
    </location>
</feature>
<feature type="transmembrane region" description="Helical" evidence="6">
    <location>
        <begin position="304"/>
        <end position="322"/>
    </location>
</feature>
<keyword evidence="3 6" id="KW-0812">Transmembrane</keyword>
<protein>
    <recommendedName>
        <fullName evidence="7">Major facilitator superfamily (MFS) profile domain-containing protein</fullName>
    </recommendedName>
</protein>
<evidence type="ECO:0000313" key="9">
    <source>
        <dbReference type="Proteomes" id="UP000179076"/>
    </source>
</evidence>
<dbReference type="PANTHER" id="PTHR43385:SF1">
    <property type="entry name" value="RIBOFLAVIN TRANSPORTER RIBJ"/>
    <property type="match status" value="1"/>
</dbReference>
<keyword evidence="2" id="KW-0813">Transport</keyword>
<dbReference type="EMBL" id="MFSP01000146">
    <property type="protein sequence ID" value="OGI63861.1"/>
    <property type="molecule type" value="Genomic_DNA"/>
</dbReference>
<feature type="transmembrane region" description="Helical" evidence="6">
    <location>
        <begin position="7"/>
        <end position="33"/>
    </location>
</feature>
<keyword evidence="4 6" id="KW-1133">Transmembrane helix</keyword>
<evidence type="ECO:0000256" key="6">
    <source>
        <dbReference type="SAM" id="Phobius"/>
    </source>
</evidence>
<evidence type="ECO:0000256" key="3">
    <source>
        <dbReference type="ARBA" id="ARBA00022692"/>
    </source>
</evidence>
<name>A0A1F6V269_9PROT</name>
<dbReference type="GO" id="GO:0016020">
    <property type="term" value="C:membrane"/>
    <property type="evidence" value="ECO:0007669"/>
    <property type="project" value="UniProtKB-SubCell"/>
</dbReference>
<dbReference type="Gene3D" id="1.20.1250.20">
    <property type="entry name" value="MFS general substrate transporter like domains"/>
    <property type="match status" value="1"/>
</dbReference>
<dbReference type="GO" id="GO:0022857">
    <property type="term" value="F:transmembrane transporter activity"/>
    <property type="evidence" value="ECO:0007669"/>
    <property type="project" value="InterPro"/>
</dbReference>
<gene>
    <name evidence="8" type="ORF">A2W18_11475</name>
</gene>
<dbReference type="AlphaFoldDB" id="A0A1F6V269"/>
<comment type="subcellular location">
    <subcellularLocation>
        <location evidence="1">Membrane</location>
        <topology evidence="1">Multi-pass membrane protein</topology>
    </subcellularLocation>
</comment>
<dbReference type="InterPro" id="IPR036259">
    <property type="entry name" value="MFS_trans_sf"/>
</dbReference>
<dbReference type="Proteomes" id="UP000179076">
    <property type="component" value="Unassembled WGS sequence"/>
</dbReference>
<sequence length="416" mass="44082">MSLRRWLVPALSVTMVTGYGSLFYAFAVLARPIQAELGWSSELTVGAYSLALLISGVAAYPVGHFVDRHGGRNMLAAGSAIAGLLFIALSGVHSIVAYYLIWIGIGFAMAMCLYEPAFAVVVAHYPDNYRNRIGILTLAGGLSSTVFWPITHALVTNIGWRETVLLLGAINVAVCLPLHWFTVPAGASADPHGTATTELPEHLTSTVRRILRTPTFWLLIVAFTASGIVMSAMAVHVIPLLESRGFAPTAAVVIASLVGPMQVASRFTEMVFSKHVPTLLLGSVTVLLMPLGLAVLLIPEWSSVVFLFVVIYGAGLGLITMVRATAPPAFFGRSRYGSVSGLLAVPTVTARSIGPYIAAAMLTAFGSYTHVLTLLIAIGLIGAACYWAAIATRQQSGVVREASESVRADTIRAELG</sequence>
<reference evidence="8 9" key="1">
    <citation type="journal article" date="2016" name="Nat. Commun.">
        <title>Thousands of microbial genomes shed light on interconnected biogeochemical processes in an aquifer system.</title>
        <authorList>
            <person name="Anantharaman K."/>
            <person name="Brown C.T."/>
            <person name="Hug L.A."/>
            <person name="Sharon I."/>
            <person name="Castelle C.J."/>
            <person name="Probst A.J."/>
            <person name="Thomas B.C."/>
            <person name="Singh A."/>
            <person name="Wilkins M.J."/>
            <person name="Karaoz U."/>
            <person name="Brodie E.L."/>
            <person name="Williams K.H."/>
            <person name="Hubbard S.S."/>
            <person name="Banfield J.F."/>
        </authorList>
    </citation>
    <scope>NUCLEOTIDE SEQUENCE [LARGE SCALE GENOMIC DNA]</scope>
</reference>
<feature type="transmembrane region" description="Helical" evidence="6">
    <location>
        <begin position="133"/>
        <end position="151"/>
    </location>
</feature>